<comment type="caution">
    <text evidence="3">The sequence shown here is derived from an EMBL/GenBank/DDBJ whole genome shotgun (WGS) entry which is preliminary data.</text>
</comment>
<feature type="compositionally biased region" description="Low complexity" evidence="1">
    <location>
        <begin position="27"/>
        <end position="38"/>
    </location>
</feature>
<dbReference type="EMBL" id="JAQQWP010000008">
    <property type="protein sequence ID" value="KAK8105538.1"/>
    <property type="molecule type" value="Genomic_DNA"/>
</dbReference>
<evidence type="ECO:0000313" key="4">
    <source>
        <dbReference type="Proteomes" id="UP001392437"/>
    </source>
</evidence>
<keyword evidence="4" id="KW-1185">Reference proteome</keyword>
<keyword evidence="2" id="KW-0472">Membrane</keyword>
<proteinExistence type="predicted"/>
<sequence>MKKLTVVIPIRPASRVSQIHPPPPLPQQTEQQQSQPRAVDADRAMVVAANGEVMNDFDSTRCASVSSSSSCTCDVLSPLSTHCEYCIRNGLDHHYPPSHRMRDWMATMEEGRLYDASITFMPPHPEDQRRSVWMRYTENEGMLGCLEFMIALQMRLLAIVVPTALLFVFLFVWYESHVDSRGLFG</sequence>
<dbReference type="Proteomes" id="UP001392437">
    <property type="component" value="Unassembled WGS sequence"/>
</dbReference>
<accession>A0AAW0QLX1</accession>
<reference evidence="3 4" key="1">
    <citation type="submission" date="2023-01" db="EMBL/GenBank/DDBJ databases">
        <title>Analysis of 21 Apiospora genomes using comparative genomics revels a genus with tremendous synthesis potential of carbohydrate active enzymes and secondary metabolites.</title>
        <authorList>
            <person name="Sorensen T."/>
        </authorList>
    </citation>
    <scope>NUCLEOTIDE SEQUENCE [LARGE SCALE GENOMIC DNA]</scope>
    <source>
        <strain evidence="3 4">CBS 117206</strain>
    </source>
</reference>
<name>A0AAW0QLX1_9PEZI</name>
<organism evidence="3 4">
    <name type="scientific">Apiospora kogelbergensis</name>
    <dbReference type="NCBI Taxonomy" id="1337665"/>
    <lineage>
        <taxon>Eukaryota</taxon>
        <taxon>Fungi</taxon>
        <taxon>Dikarya</taxon>
        <taxon>Ascomycota</taxon>
        <taxon>Pezizomycotina</taxon>
        <taxon>Sordariomycetes</taxon>
        <taxon>Xylariomycetidae</taxon>
        <taxon>Amphisphaeriales</taxon>
        <taxon>Apiosporaceae</taxon>
        <taxon>Apiospora</taxon>
    </lineage>
</organism>
<dbReference type="AlphaFoldDB" id="A0AAW0QLX1"/>
<evidence type="ECO:0000256" key="1">
    <source>
        <dbReference type="SAM" id="MobiDB-lite"/>
    </source>
</evidence>
<keyword evidence="2" id="KW-1133">Transmembrane helix</keyword>
<protein>
    <submittedName>
        <fullName evidence="3">Uncharacterized protein</fullName>
    </submittedName>
</protein>
<feature type="region of interest" description="Disordered" evidence="1">
    <location>
        <begin position="12"/>
        <end position="38"/>
    </location>
</feature>
<feature type="transmembrane region" description="Helical" evidence="2">
    <location>
        <begin position="156"/>
        <end position="174"/>
    </location>
</feature>
<evidence type="ECO:0000256" key="2">
    <source>
        <dbReference type="SAM" id="Phobius"/>
    </source>
</evidence>
<gene>
    <name evidence="3" type="ORF">PG999_008897</name>
</gene>
<keyword evidence="2" id="KW-0812">Transmembrane</keyword>
<evidence type="ECO:0000313" key="3">
    <source>
        <dbReference type="EMBL" id="KAK8105538.1"/>
    </source>
</evidence>